<reference evidence="2" key="2">
    <citation type="submission" date="2015-06" db="UniProtKB">
        <authorList>
            <consortium name="EnsemblProtists"/>
        </authorList>
    </citation>
    <scope>IDENTIFICATION</scope>
    <source>
        <strain evidence="2">Emoy2</strain>
    </source>
</reference>
<reference evidence="3" key="1">
    <citation type="journal article" date="2010" name="Science">
        <title>Signatures of adaptation to obligate biotrophy in the Hyaloperonospora arabidopsidis genome.</title>
        <authorList>
            <person name="Baxter L."/>
            <person name="Tripathy S."/>
            <person name="Ishaque N."/>
            <person name="Boot N."/>
            <person name="Cabral A."/>
            <person name="Kemen E."/>
            <person name="Thines M."/>
            <person name="Ah-Fong A."/>
            <person name="Anderson R."/>
            <person name="Badejoko W."/>
            <person name="Bittner-Eddy P."/>
            <person name="Boore J.L."/>
            <person name="Chibucos M.C."/>
            <person name="Coates M."/>
            <person name="Dehal P."/>
            <person name="Delehaunty K."/>
            <person name="Dong S."/>
            <person name="Downton P."/>
            <person name="Dumas B."/>
            <person name="Fabro G."/>
            <person name="Fronick C."/>
            <person name="Fuerstenberg S.I."/>
            <person name="Fulton L."/>
            <person name="Gaulin E."/>
            <person name="Govers F."/>
            <person name="Hughes L."/>
            <person name="Humphray S."/>
            <person name="Jiang R.H."/>
            <person name="Judelson H."/>
            <person name="Kamoun S."/>
            <person name="Kyung K."/>
            <person name="Meijer H."/>
            <person name="Minx P."/>
            <person name="Morris P."/>
            <person name="Nelson J."/>
            <person name="Phuntumart V."/>
            <person name="Qutob D."/>
            <person name="Rehmany A."/>
            <person name="Rougon-Cardoso A."/>
            <person name="Ryden P."/>
            <person name="Torto-Alalibo T."/>
            <person name="Studholme D."/>
            <person name="Wang Y."/>
            <person name="Win J."/>
            <person name="Wood J."/>
            <person name="Clifton S.W."/>
            <person name="Rogers J."/>
            <person name="Van den Ackerveken G."/>
            <person name="Jones J.D."/>
            <person name="McDowell J.M."/>
            <person name="Beynon J."/>
            <person name="Tyler B.M."/>
        </authorList>
    </citation>
    <scope>NUCLEOTIDE SEQUENCE [LARGE SCALE GENOMIC DNA]</scope>
    <source>
        <strain evidence="3">Emoy2</strain>
    </source>
</reference>
<dbReference type="InterPro" id="IPR036457">
    <property type="entry name" value="PPM-type-like_dom_sf"/>
</dbReference>
<evidence type="ECO:0000313" key="2">
    <source>
        <dbReference type="EnsemblProtists" id="HpaP804591"/>
    </source>
</evidence>
<dbReference type="GO" id="GO:0004722">
    <property type="term" value="F:protein serine/threonine phosphatase activity"/>
    <property type="evidence" value="ECO:0007669"/>
    <property type="project" value="InterPro"/>
</dbReference>
<dbReference type="InterPro" id="IPR015655">
    <property type="entry name" value="PP2C"/>
</dbReference>
<protein>
    <recommendedName>
        <fullName evidence="1">PPM-type phosphatase domain-containing protein</fullName>
    </recommendedName>
</protein>
<dbReference type="Proteomes" id="UP000011713">
    <property type="component" value="Unassembled WGS sequence"/>
</dbReference>
<dbReference type="InterPro" id="IPR001932">
    <property type="entry name" value="PPM-type_phosphatase-like_dom"/>
</dbReference>
<name>M4BE73_HYAAE</name>
<accession>M4BE73</accession>
<dbReference type="Pfam" id="PF00481">
    <property type="entry name" value="PP2C"/>
    <property type="match status" value="2"/>
</dbReference>
<dbReference type="eggNOG" id="KOG0698">
    <property type="taxonomic scope" value="Eukaryota"/>
</dbReference>
<dbReference type="InParanoid" id="M4BE73"/>
<dbReference type="OMA" id="CAVFIHE"/>
<dbReference type="EMBL" id="JH598174">
    <property type="status" value="NOT_ANNOTATED_CDS"/>
    <property type="molecule type" value="Genomic_DNA"/>
</dbReference>
<dbReference type="PROSITE" id="PS51746">
    <property type="entry name" value="PPM_2"/>
    <property type="match status" value="1"/>
</dbReference>
<dbReference type="Gene3D" id="3.60.40.10">
    <property type="entry name" value="PPM-type phosphatase domain"/>
    <property type="match status" value="2"/>
</dbReference>
<dbReference type="EnsemblProtists" id="HpaT804591">
    <property type="protein sequence ID" value="HpaP804591"/>
    <property type="gene ID" value="HpaG804591"/>
</dbReference>
<dbReference type="SUPFAM" id="SSF81606">
    <property type="entry name" value="PP2C-like"/>
    <property type="match status" value="1"/>
</dbReference>
<dbReference type="SMART" id="SM00332">
    <property type="entry name" value="PP2Cc"/>
    <property type="match status" value="1"/>
</dbReference>
<dbReference type="STRING" id="559515.M4BE73"/>
<dbReference type="HOGENOM" id="CLU_1380445_0_0_1"/>
<sequence length="198" mass="21982">MSDVYSCCRCVSFCEEMVVPSRRIYNECYMKILQRNCNWKMMIVLWGSDLNVSALVLEDGGVKTLYVANVGDSRAVVSYKGKAIRFSKSTYELIVACCIQDHKASDQTEVKRIVQQGGFIVHHRVSGLLAVSRLEPASDYPFFVLGCDGVWDVLSDQEAVDMVSSLPVSQQSQAAQILVHEALSRGSEDNVTAIVVFL</sequence>
<dbReference type="VEuPathDB" id="FungiDB:HpaG804591"/>
<dbReference type="AlphaFoldDB" id="M4BE73"/>
<evidence type="ECO:0000313" key="3">
    <source>
        <dbReference type="Proteomes" id="UP000011713"/>
    </source>
</evidence>
<feature type="domain" description="PPM-type phosphatase" evidence="1">
    <location>
        <begin position="1"/>
        <end position="198"/>
    </location>
</feature>
<keyword evidence="3" id="KW-1185">Reference proteome</keyword>
<dbReference type="PANTHER" id="PTHR47992">
    <property type="entry name" value="PROTEIN PHOSPHATASE"/>
    <property type="match status" value="1"/>
</dbReference>
<evidence type="ECO:0000259" key="1">
    <source>
        <dbReference type="PROSITE" id="PS51746"/>
    </source>
</evidence>
<proteinExistence type="predicted"/>
<dbReference type="CDD" id="cd00143">
    <property type="entry name" value="PP2Cc"/>
    <property type="match status" value="1"/>
</dbReference>
<organism evidence="2 3">
    <name type="scientific">Hyaloperonospora arabidopsidis (strain Emoy2)</name>
    <name type="common">Downy mildew agent</name>
    <name type="synonym">Peronospora arabidopsidis</name>
    <dbReference type="NCBI Taxonomy" id="559515"/>
    <lineage>
        <taxon>Eukaryota</taxon>
        <taxon>Sar</taxon>
        <taxon>Stramenopiles</taxon>
        <taxon>Oomycota</taxon>
        <taxon>Peronosporomycetes</taxon>
        <taxon>Peronosporales</taxon>
        <taxon>Peronosporaceae</taxon>
        <taxon>Hyaloperonospora</taxon>
    </lineage>
</organism>